<feature type="transmembrane region" description="Helical" evidence="6">
    <location>
        <begin position="770"/>
        <end position="790"/>
    </location>
</feature>
<dbReference type="Pfam" id="PF02687">
    <property type="entry name" value="FtsX"/>
    <property type="match status" value="2"/>
</dbReference>
<evidence type="ECO:0000256" key="5">
    <source>
        <dbReference type="ARBA" id="ARBA00023136"/>
    </source>
</evidence>
<feature type="domain" description="ABC3 transporter permease C-terminal" evidence="7">
    <location>
        <begin position="299"/>
        <end position="412"/>
    </location>
</feature>
<keyword evidence="2" id="KW-1003">Cell membrane</keyword>
<feature type="transmembrane region" description="Helical" evidence="6">
    <location>
        <begin position="344"/>
        <end position="367"/>
    </location>
</feature>
<dbReference type="InterPro" id="IPR050250">
    <property type="entry name" value="Macrolide_Exporter_MacB"/>
</dbReference>
<dbReference type="InterPro" id="IPR025857">
    <property type="entry name" value="MacB_PCD"/>
</dbReference>
<evidence type="ECO:0000259" key="7">
    <source>
        <dbReference type="Pfam" id="PF02687"/>
    </source>
</evidence>
<feature type="transmembrane region" description="Helical" evidence="6">
    <location>
        <begin position="683"/>
        <end position="708"/>
    </location>
</feature>
<sequence length="807" mass="89256">MFLNYIKIAWRNLIRNRTFSAINIVGLAIGLATCLLISLYVLDELSYDRFHAKADRIVRVIFRGSSAGGRINESTVMPPVAQTLHRDYPEVLEATRLRDAGSPLISYGNKTFKESSIAFVDSNFTQVFTLPFVEGDPKTALTQPNTAVISESMARKYFGNASPMGNMLTLKSWNTTVKITGVMKDIPANSHFHKDMLMAMAGNQEAKSPSWMMSEYYTYLVLPDGYDYKQLEAKLPQVIGKYIGPQLQQGMGMSLAEFRRKGNDIGLYLQPLTDIHLHSDFAFDLSPPGNKQYVYLFSVIALFILVIACINFMNLSTAGSSRRAREVGIRKVLGSVRQSLASQFLIESMLLTAFALVLAYGLVLMALPAFNEFTGKTLSINLLARPWILPALLVFGLFVGLLAGSYPAFFLSAFKPVSVLKGGTFKAVPNRLSLRSGLVVFQFFIAVTLIAGTLVVYRQLSYIQHKTLGYTKEQVLVLPETWLLGDKEAAFREQILQDRRIISASVSGYVPAGPSNNNNFFVAPESNTAQLVKTLRYDVDYDYLSVLGMKLAAGRNFSKAYGTDSSGVILNETAAKTFGWPTNALGRHITHTDNDGTRRTFTVIGVVKDFHFKSLHEAISPLVMVLGKNTGTIILKVNPADISGLLTSLQKQWQQFMPDAPFTYSFLDERFANTYRAEQNTGLILGLFSGLTIFIACLGLFGLAMFTAEQRQKEIGVRKVLGASVMSVAALLSADFLKLVGIALVLAIPVAWYAMSVWLQDFAYRIELDWWLFALSGIVAIIIALVTVSFQSIKAALVNPIRSLKSE</sequence>
<feature type="transmembrane region" description="Helical" evidence="6">
    <location>
        <begin position="21"/>
        <end position="42"/>
    </location>
</feature>
<feature type="domain" description="MacB-like periplasmic core" evidence="8">
    <location>
        <begin position="20"/>
        <end position="237"/>
    </location>
</feature>
<dbReference type="EMBL" id="MORL01000025">
    <property type="protein sequence ID" value="OIN56297.1"/>
    <property type="molecule type" value="Genomic_DNA"/>
</dbReference>
<evidence type="ECO:0000313" key="9">
    <source>
        <dbReference type="EMBL" id="OIN56297.1"/>
    </source>
</evidence>
<feature type="transmembrane region" description="Helical" evidence="6">
    <location>
        <begin position="432"/>
        <end position="457"/>
    </location>
</feature>
<proteinExistence type="predicted"/>
<keyword evidence="10" id="KW-1185">Reference proteome</keyword>
<dbReference type="AlphaFoldDB" id="A0A1S2VC13"/>
<keyword evidence="9" id="KW-0132">Cell division</keyword>
<dbReference type="RefSeq" id="WP_071506089.1">
    <property type="nucleotide sequence ID" value="NZ_MORL01000025.1"/>
</dbReference>
<dbReference type="PANTHER" id="PTHR30572">
    <property type="entry name" value="MEMBRANE COMPONENT OF TRANSPORTER-RELATED"/>
    <property type="match status" value="1"/>
</dbReference>
<dbReference type="GO" id="GO:0051301">
    <property type="term" value="P:cell division"/>
    <property type="evidence" value="ECO:0007669"/>
    <property type="project" value="UniProtKB-KW"/>
</dbReference>
<evidence type="ECO:0000313" key="10">
    <source>
        <dbReference type="Proteomes" id="UP000181790"/>
    </source>
</evidence>
<evidence type="ECO:0000259" key="8">
    <source>
        <dbReference type="Pfam" id="PF12704"/>
    </source>
</evidence>
<protein>
    <submittedName>
        <fullName evidence="9">Cell division protein FtsX</fullName>
    </submittedName>
</protein>
<feature type="transmembrane region" description="Helical" evidence="6">
    <location>
        <begin position="293"/>
        <end position="315"/>
    </location>
</feature>
<feature type="domain" description="MacB-like periplasmic core" evidence="8">
    <location>
        <begin position="488"/>
        <end position="621"/>
    </location>
</feature>
<dbReference type="GO" id="GO:0005886">
    <property type="term" value="C:plasma membrane"/>
    <property type="evidence" value="ECO:0007669"/>
    <property type="project" value="UniProtKB-SubCell"/>
</dbReference>
<keyword evidence="3 6" id="KW-0812">Transmembrane</keyword>
<dbReference type="Pfam" id="PF12704">
    <property type="entry name" value="MacB_PCD"/>
    <property type="match status" value="2"/>
</dbReference>
<reference evidence="9 10" key="1">
    <citation type="submission" date="2016-10" db="EMBL/GenBank/DDBJ databases">
        <title>Arsenicibacter rosenii gen. nov., sp. nov., an efficient arsenic-methylating bacterium isolated from an arsenic-contaminated paddy soil.</title>
        <authorList>
            <person name="Huang K."/>
        </authorList>
    </citation>
    <scope>NUCLEOTIDE SEQUENCE [LARGE SCALE GENOMIC DNA]</scope>
    <source>
        <strain evidence="9 10">SM-1</strain>
    </source>
</reference>
<comment type="subcellular location">
    <subcellularLocation>
        <location evidence="1">Cell membrane</location>
        <topology evidence="1">Multi-pass membrane protein</topology>
    </subcellularLocation>
</comment>
<evidence type="ECO:0000256" key="6">
    <source>
        <dbReference type="SAM" id="Phobius"/>
    </source>
</evidence>
<feature type="domain" description="ABC3 transporter permease C-terminal" evidence="7">
    <location>
        <begin position="687"/>
        <end position="796"/>
    </location>
</feature>
<keyword evidence="9" id="KW-0131">Cell cycle</keyword>
<name>A0A1S2VC13_9BACT</name>
<dbReference type="InterPro" id="IPR003838">
    <property type="entry name" value="ABC3_permease_C"/>
</dbReference>
<evidence type="ECO:0000256" key="4">
    <source>
        <dbReference type="ARBA" id="ARBA00022989"/>
    </source>
</evidence>
<comment type="caution">
    <text evidence="9">The sequence shown here is derived from an EMBL/GenBank/DDBJ whole genome shotgun (WGS) entry which is preliminary data.</text>
</comment>
<feature type="transmembrane region" description="Helical" evidence="6">
    <location>
        <begin position="387"/>
        <end position="411"/>
    </location>
</feature>
<accession>A0A1S2VC13</accession>
<dbReference type="Proteomes" id="UP000181790">
    <property type="component" value="Unassembled WGS sequence"/>
</dbReference>
<evidence type="ECO:0000256" key="3">
    <source>
        <dbReference type="ARBA" id="ARBA00022692"/>
    </source>
</evidence>
<gene>
    <name evidence="9" type="ORF">BLX24_25650</name>
</gene>
<dbReference type="GO" id="GO:0022857">
    <property type="term" value="F:transmembrane transporter activity"/>
    <property type="evidence" value="ECO:0007669"/>
    <property type="project" value="TreeGrafter"/>
</dbReference>
<keyword evidence="4 6" id="KW-1133">Transmembrane helix</keyword>
<keyword evidence="5 6" id="KW-0472">Membrane</keyword>
<feature type="transmembrane region" description="Helical" evidence="6">
    <location>
        <begin position="720"/>
        <end position="750"/>
    </location>
</feature>
<dbReference type="OrthoDB" id="5933722at2"/>
<dbReference type="PANTHER" id="PTHR30572:SF18">
    <property type="entry name" value="ABC-TYPE MACROLIDE FAMILY EXPORT SYSTEM PERMEASE COMPONENT 2"/>
    <property type="match status" value="1"/>
</dbReference>
<evidence type="ECO:0000256" key="1">
    <source>
        <dbReference type="ARBA" id="ARBA00004651"/>
    </source>
</evidence>
<organism evidence="9 10">
    <name type="scientific">Arsenicibacter rosenii</name>
    <dbReference type="NCBI Taxonomy" id="1750698"/>
    <lineage>
        <taxon>Bacteria</taxon>
        <taxon>Pseudomonadati</taxon>
        <taxon>Bacteroidota</taxon>
        <taxon>Cytophagia</taxon>
        <taxon>Cytophagales</taxon>
        <taxon>Spirosomataceae</taxon>
        <taxon>Arsenicibacter</taxon>
    </lineage>
</organism>
<evidence type="ECO:0000256" key="2">
    <source>
        <dbReference type="ARBA" id="ARBA00022475"/>
    </source>
</evidence>